<comment type="caution">
    <text evidence="8">The sequence shown here is derived from an EMBL/GenBank/DDBJ whole genome shotgun (WGS) entry which is preliminary data.</text>
</comment>
<dbReference type="SUPFAM" id="SSF55608">
    <property type="entry name" value="Homing endonucleases"/>
    <property type="match status" value="2"/>
</dbReference>
<evidence type="ECO:0000256" key="4">
    <source>
        <dbReference type="ARBA" id="ARBA00023136"/>
    </source>
</evidence>
<keyword evidence="8" id="KW-0540">Nuclease</keyword>
<evidence type="ECO:0000259" key="6">
    <source>
        <dbReference type="Pfam" id="PF00510"/>
    </source>
</evidence>
<evidence type="ECO:0000256" key="2">
    <source>
        <dbReference type="ARBA" id="ARBA00022692"/>
    </source>
</evidence>
<dbReference type="SUPFAM" id="SSF81452">
    <property type="entry name" value="Cytochrome c oxidase subunit III-like"/>
    <property type="match status" value="1"/>
</dbReference>
<dbReference type="Pfam" id="PF00510">
    <property type="entry name" value="COX3"/>
    <property type="match status" value="1"/>
</dbReference>
<comment type="subcellular location">
    <subcellularLocation>
        <location evidence="1">Membrane</location>
        <topology evidence="1">Multi-pass membrane protein</topology>
    </subcellularLocation>
</comment>
<dbReference type="AlphaFoldDB" id="A0A060QMR6"/>
<reference evidence="8" key="1">
    <citation type="submission" date="2013-05" db="EMBL/GenBank/DDBJ databases">
        <title>Draft genome sequences of six wheat associated Fusarium spp. isolates.</title>
        <authorList>
            <person name="Moolhuijzen P.M."/>
            <person name="Manners J.M."/>
            <person name="Wilcox S."/>
            <person name="Bellgard M.I."/>
            <person name="Gardiner D.M."/>
        </authorList>
    </citation>
    <scope>NUCLEOTIDE SEQUENCE</scope>
    <source>
        <strain evidence="8">CS7071</strain>
    </source>
</reference>
<evidence type="ECO:0000256" key="1">
    <source>
        <dbReference type="ARBA" id="ARBA00004141"/>
    </source>
</evidence>
<evidence type="ECO:0000256" key="3">
    <source>
        <dbReference type="ARBA" id="ARBA00022989"/>
    </source>
</evidence>
<dbReference type="InterPro" id="IPR027434">
    <property type="entry name" value="Homing_endonucl"/>
</dbReference>
<accession>A0A060QMR6</accession>
<dbReference type="InterPro" id="IPR051289">
    <property type="entry name" value="LAGLIDADG_Endonuclease"/>
</dbReference>
<dbReference type="GO" id="GO:0022904">
    <property type="term" value="P:respiratory electron transport chain"/>
    <property type="evidence" value="ECO:0007669"/>
    <property type="project" value="InterPro"/>
</dbReference>
<dbReference type="Pfam" id="PF00961">
    <property type="entry name" value="LAGLIDADG_1"/>
    <property type="match status" value="2"/>
</dbReference>
<dbReference type="GO" id="GO:0004519">
    <property type="term" value="F:endonuclease activity"/>
    <property type="evidence" value="ECO:0007669"/>
    <property type="project" value="UniProtKB-KW"/>
</dbReference>
<evidence type="ECO:0000259" key="7">
    <source>
        <dbReference type="Pfam" id="PF00961"/>
    </source>
</evidence>
<keyword evidence="3 5" id="KW-1133">Transmembrane helix</keyword>
<dbReference type="InterPro" id="IPR035973">
    <property type="entry name" value="Cyt_c_oxidase_su3-like_sf"/>
</dbReference>
<dbReference type="InterPro" id="IPR013833">
    <property type="entry name" value="Cyt_c_oxidase_su3_a-hlx"/>
</dbReference>
<organism evidence="8">
    <name type="scientific">Fusarium culmorum CS7071</name>
    <dbReference type="NCBI Taxonomy" id="1318462"/>
    <lineage>
        <taxon>Eukaryota</taxon>
        <taxon>Fungi</taxon>
        <taxon>Dikarya</taxon>
        <taxon>Ascomycota</taxon>
        <taxon>Pezizomycotina</taxon>
        <taxon>Sordariomycetes</taxon>
        <taxon>Hypocreomycetidae</taxon>
        <taxon>Hypocreales</taxon>
        <taxon>Nectriaceae</taxon>
        <taxon>Fusarium</taxon>
    </lineage>
</organism>
<dbReference type="Gene3D" id="1.20.120.80">
    <property type="entry name" value="Cytochrome c oxidase, subunit III, four-helix bundle"/>
    <property type="match status" value="1"/>
</dbReference>
<dbReference type="FunFam" id="3.10.28.10:FF:000010">
    <property type="entry name" value="LAGLIDADG homing endonuclease I-LtrII"/>
    <property type="match status" value="1"/>
</dbReference>
<dbReference type="GO" id="GO:0004129">
    <property type="term" value="F:cytochrome-c oxidase activity"/>
    <property type="evidence" value="ECO:0007669"/>
    <property type="project" value="InterPro"/>
</dbReference>
<dbReference type="PANTHER" id="PTHR36181">
    <property type="entry name" value="INTRON-ENCODED ENDONUCLEASE AI3-RELATED"/>
    <property type="match status" value="1"/>
</dbReference>
<keyword evidence="2 5" id="KW-0812">Transmembrane</keyword>
<evidence type="ECO:0000256" key="5">
    <source>
        <dbReference type="SAM" id="Phobius"/>
    </source>
</evidence>
<name>A0A060QMR6_FUSCU</name>
<dbReference type="GO" id="GO:0005739">
    <property type="term" value="C:mitochondrion"/>
    <property type="evidence" value="ECO:0007669"/>
    <property type="project" value="UniProtKB-ARBA"/>
</dbReference>
<protein>
    <submittedName>
        <fullName evidence="8">LAGLIDADG endonuclease n1 TaxGibberella zeae PH-1 RepIDA5J078_GIBZE</fullName>
    </submittedName>
</protein>
<feature type="domain" description="Heme-copper oxidase subunit III family profile" evidence="6">
    <location>
        <begin position="2"/>
        <end position="30"/>
    </location>
</feature>
<feature type="domain" description="Homing endonuclease LAGLIDADG" evidence="7">
    <location>
        <begin position="346"/>
        <end position="446"/>
    </location>
</feature>
<dbReference type="EMBL" id="CBMH010002270">
    <property type="protein sequence ID" value="CDL73541.1"/>
    <property type="molecule type" value="Genomic_DNA"/>
</dbReference>
<gene>
    <name evidence="8" type="ORF">BN852_0127330</name>
</gene>
<feature type="transmembrane region" description="Helical" evidence="5">
    <location>
        <begin position="7"/>
        <end position="28"/>
    </location>
</feature>
<dbReference type="InterPro" id="IPR004860">
    <property type="entry name" value="LAGLIDADG_dom"/>
</dbReference>
<dbReference type="GO" id="GO:0016020">
    <property type="term" value="C:membrane"/>
    <property type="evidence" value="ECO:0007669"/>
    <property type="project" value="UniProtKB-SubCell"/>
</dbReference>
<dbReference type="Gene3D" id="3.10.28.10">
    <property type="entry name" value="Homing endonucleases"/>
    <property type="match status" value="2"/>
</dbReference>
<keyword evidence="8" id="KW-0255">Endonuclease</keyword>
<keyword evidence="8" id="KW-0378">Hydrolase</keyword>
<sequence length="483" mass="54691">MQKGLNLGVILFIVSEGLFFVAIFWAFFHRQNALWIRTKLRGNPKALITKLSVERLIVASLRTEGIVTSLEIIGLSQWMGYRGSKSDSFISVKEQRADGSSIFSKYCKVCSESQGNLVFIHQQKDVNTVISTTTHRVRSRYTKNILCASSTNIIQKSLFSTNTYSQFPQGIRESAFNTSPLTLNPNYVTGFTDGEGCFFVGINQDVKFKTGYRVKATFQIGLHEKDLALLEQIRLFFGVGKVTKLGAESVQYRVSGLDDLNTIIYHFDNYPLLTRKHSDYIFFKEVINLMKQGKHLTLEGLNRIVSIKSTLNNGELSDSLNLAFPNLKPALRSEVPSRDMQDLHWLAGFTDAEGCFFIALKKSPASKLGETAWLRFILTQHSRDKELLESLIQTLNCGRYIVKPDCGEFIVEKFTDVRDKIIPIFEKFKLRHGGAKSLNYEDFKKAALLIGNKAHLTREGLDEIKKIKGRMNKQRKAVLNKGV</sequence>
<dbReference type="InterPro" id="IPR000298">
    <property type="entry name" value="Cyt_c_oxidase-like_su3"/>
</dbReference>
<evidence type="ECO:0000313" key="8">
    <source>
        <dbReference type="EMBL" id="CDL73541.1"/>
    </source>
</evidence>
<dbReference type="PANTHER" id="PTHR36181:SF4">
    <property type="entry name" value="LAGLIDADG ENDONUCLEASE"/>
    <property type="match status" value="1"/>
</dbReference>
<proteinExistence type="predicted"/>
<feature type="domain" description="Homing endonuclease LAGLIDADG" evidence="7">
    <location>
        <begin position="189"/>
        <end position="286"/>
    </location>
</feature>
<keyword evidence="4 5" id="KW-0472">Membrane</keyword>